<feature type="compositionally biased region" description="Basic residues" evidence="1">
    <location>
        <begin position="344"/>
        <end position="354"/>
    </location>
</feature>
<evidence type="ECO:0000313" key="3">
    <source>
        <dbReference type="EMBL" id="KAG2449066.1"/>
    </source>
</evidence>
<evidence type="ECO:0000256" key="2">
    <source>
        <dbReference type="SAM" id="SignalP"/>
    </source>
</evidence>
<dbReference type="EMBL" id="JAEHOD010000015">
    <property type="protein sequence ID" value="KAG2449066.1"/>
    <property type="molecule type" value="Genomic_DNA"/>
</dbReference>
<sequence length="354" mass="36253">MALQSRRGLLLVLLLASAWMGQLACAQRPDLVDKDPRPHDGPHGGPHGPHDGPHDGPHGGPHHHPDGDLDGPGPHPPPPHPWLPPWLAHLICPPPPPPPFDLPLPADGISLGDLPRPGFETATGPFEAAALAADAAAADGDDRPPRPHPPPPHPPLPLPAWMVDMLCGPPPPRPGGGRPGMDQPAAGLEGTHPGGPGDHDDDGADERPPPSWFLGFMDWINGGGAGGPQHPGDGGRPCPRSRAFAAGARSGAAAAAATVRGGDGEGLAANAFDIQHPDDEMEMEAAIAAALEAEMAKQQQQQQGLKGGEEVTGSEQQSQVLRLAGGSGDPHAGRAGRGAIGGNSRHRALRAGRL</sequence>
<organism evidence="3 4">
    <name type="scientific">Chlamydomonas schloesseri</name>
    <dbReference type="NCBI Taxonomy" id="2026947"/>
    <lineage>
        <taxon>Eukaryota</taxon>
        <taxon>Viridiplantae</taxon>
        <taxon>Chlorophyta</taxon>
        <taxon>core chlorophytes</taxon>
        <taxon>Chlorophyceae</taxon>
        <taxon>CS clade</taxon>
        <taxon>Chlamydomonadales</taxon>
        <taxon>Chlamydomonadaceae</taxon>
        <taxon>Chlamydomonas</taxon>
    </lineage>
</organism>
<gene>
    <name evidence="3" type="ORF">HYH02_005815</name>
</gene>
<feature type="chain" id="PRO_5033011204" evidence="2">
    <location>
        <begin position="27"/>
        <end position="354"/>
    </location>
</feature>
<comment type="caution">
    <text evidence="3">The sequence shown here is derived from an EMBL/GenBank/DDBJ whole genome shotgun (WGS) entry which is preliminary data.</text>
</comment>
<feature type="region of interest" description="Disordered" evidence="1">
    <location>
        <begin position="133"/>
        <end position="242"/>
    </location>
</feature>
<dbReference type="AlphaFoldDB" id="A0A835WKG1"/>
<accession>A0A835WKG1</accession>
<keyword evidence="2" id="KW-0732">Signal</keyword>
<reference evidence="3" key="1">
    <citation type="journal article" date="2020" name="bioRxiv">
        <title>Comparative genomics of Chlamydomonas.</title>
        <authorList>
            <person name="Craig R.J."/>
            <person name="Hasan A.R."/>
            <person name="Ness R.W."/>
            <person name="Keightley P.D."/>
        </authorList>
    </citation>
    <scope>NUCLEOTIDE SEQUENCE</scope>
    <source>
        <strain evidence="3">CCAP 11/173</strain>
    </source>
</reference>
<feature type="region of interest" description="Disordered" evidence="1">
    <location>
        <begin position="30"/>
        <end position="80"/>
    </location>
</feature>
<keyword evidence="4" id="KW-1185">Reference proteome</keyword>
<feature type="region of interest" description="Disordered" evidence="1">
    <location>
        <begin position="297"/>
        <end position="354"/>
    </location>
</feature>
<proteinExistence type="predicted"/>
<protein>
    <submittedName>
        <fullName evidence="3">Uncharacterized protein</fullName>
    </submittedName>
</protein>
<feature type="signal peptide" evidence="2">
    <location>
        <begin position="1"/>
        <end position="26"/>
    </location>
</feature>
<feature type="compositionally biased region" description="Pro residues" evidence="1">
    <location>
        <begin position="147"/>
        <end position="158"/>
    </location>
</feature>
<evidence type="ECO:0000313" key="4">
    <source>
        <dbReference type="Proteomes" id="UP000613740"/>
    </source>
</evidence>
<name>A0A835WKG1_9CHLO</name>
<evidence type="ECO:0000256" key="1">
    <source>
        <dbReference type="SAM" id="MobiDB-lite"/>
    </source>
</evidence>
<dbReference type="Proteomes" id="UP000613740">
    <property type="component" value="Unassembled WGS sequence"/>
</dbReference>
<feature type="compositionally biased region" description="Gly residues" evidence="1">
    <location>
        <begin position="221"/>
        <end position="235"/>
    </location>
</feature>
<feature type="compositionally biased region" description="Basic and acidic residues" evidence="1">
    <location>
        <begin position="30"/>
        <end position="67"/>
    </location>
</feature>